<dbReference type="Proteomes" id="UP000823749">
    <property type="component" value="Chromosome 3"/>
</dbReference>
<dbReference type="EC" id="1.11.1.7" evidence="4"/>
<evidence type="ECO:0000256" key="8">
    <source>
        <dbReference type="ARBA" id="ARBA00022723"/>
    </source>
</evidence>
<feature type="binding site" evidence="17">
    <location>
        <position position="584"/>
    </location>
    <ligand>
        <name>Ca(2+)</name>
        <dbReference type="ChEBI" id="CHEBI:29108"/>
        <label>1</label>
    </ligand>
</feature>
<feature type="binding site" evidence="17">
    <location>
        <position position="563"/>
    </location>
    <ligand>
        <name>Ca(2+)</name>
        <dbReference type="ChEBI" id="CHEBI:29108"/>
        <label>1</label>
    </ligand>
</feature>
<protein>
    <recommendedName>
        <fullName evidence="4">peroxidase</fullName>
        <ecNumber evidence="4">1.11.1.7</ecNumber>
    </recommendedName>
</protein>
<comment type="caution">
    <text evidence="22">The sequence shown here is derived from an EMBL/GenBank/DDBJ whole genome shotgun (WGS) entry which is preliminary data.</text>
</comment>
<keyword evidence="23" id="KW-1185">Reference proteome</keyword>
<comment type="function">
    <text evidence="2">Removal of H(2)O(2), oxidation of toxic reductants, biosynthesis and degradation of lignin, suberization, auxin catabolism, response to environmental stresses such as wounding, pathogen attack and oxidative stress. These functions might be dependent on each isozyme/isoform in each plant tissue.</text>
</comment>
<evidence type="ECO:0000256" key="3">
    <source>
        <dbReference type="ARBA" id="ARBA00006873"/>
    </source>
</evidence>
<evidence type="ECO:0000313" key="22">
    <source>
        <dbReference type="EMBL" id="KAG5558936.1"/>
    </source>
</evidence>
<comment type="catalytic activity">
    <reaction evidence="1">
        <text>2 a phenolic donor + H2O2 = 2 a phenolic radical donor + 2 H2O</text>
        <dbReference type="Rhea" id="RHEA:56136"/>
        <dbReference type="ChEBI" id="CHEBI:15377"/>
        <dbReference type="ChEBI" id="CHEBI:16240"/>
        <dbReference type="ChEBI" id="CHEBI:139520"/>
        <dbReference type="ChEBI" id="CHEBI:139521"/>
        <dbReference type="EC" id="1.11.1.7"/>
    </reaction>
</comment>
<evidence type="ECO:0000256" key="5">
    <source>
        <dbReference type="ARBA" id="ARBA00022525"/>
    </source>
</evidence>
<dbReference type="FunFam" id="1.10.520.10:FF:000001">
    <property type="entry name" value="Peroxidase"/>
    <property type="match status" value="2"/>
</dbReference>
<feature type="binding site" evidence="17">
    <location>
        <position position="742"/>
    </location>
    <ligand>
        <name>Ca(2+)</name>
        <dbReference type="ChEBI" id="CHEBI:29108"/>
        <label>2</label>
    </ligand>
</feature>
<feature type="binding site" evidence="17">
    <location>
        <position position="572"/>
    </location>
    <ligand>
        <name>Ca(2+)</name>
        <dbReference type="ChEBI" id="CHEBI:29108"/>
        <label>1</label>
    </ligand>
</feature>
<dbReference type="GO" id="GO:0140825">
    <property type="term" value="F:lactoperoxidase activity"/>
    <property type="evidence" value="ECO:0007669"/>
    <property type="project" value="UniProtKB-EC"/>
</dbReference>
<dbReference type="PRINTS" id="PR00458">
    <property type="entry name" value="PEROXIDASE"/>
</dbReference>
<sequence length="822" mass="88857">MVLQIVLFLVLNLGFQLLGAQNLQVGFYKDKCEDAELIVKEEVEKAFDKDYGIAPGLIRLHFHDSFVRGCDASICIDSTPGNLAEKNGPPNGITLRGFEVIDDAKARLEAECKGVVSCADILAFAARDAVHITGGLYWNVPAGRRDGRISRASETVDLPPPFGDLDLITRAFLKKGLTQREMVALVDVLHQRGLFTSDQTLTTSQQTTDQATLYAGNGLIWQQDFVSAMIKMSEIQLEAQLQVGYYDTSCSMAESIVKDEVRKGFMRDSGLAAGLVRMHFHDCFVRGCDGSVLIDSTPSNKAEKDAAANNPSLRGFEIIDNAKARLESVCSGIVSCADIIAFAARDSTEMTRGLGWDVPAGRRDGRVSLASDIPANLPAPTFNLKQLTQSFASKGLTQEEMVTLSGAHTIGRSHCTSISARLFGFNTTLGQDPTLDASYAAQLRQQCPQGNTNTNLVVPMDPSSPTLMDTGYYRDVQANQGLFTSDQTLLTNAATANLVNQNAMNVYLWQSKFANAMLEAQLEVGYYSNSCSIAEMIVRDEVRKGFMRDSGLAAGLVRMHFHDCFVRGCDGSVLIDSTPSNTAEKDAPPNNPSLRGFEIIDNAKARLESVCQGIVSCADILAFAARDSTVMTRGQGWDVPAGRRDGRVSLASEASANLPTPSFNLNQLTQSFAGKGLTQEEMVTLSGAHTIGRSHCTSFSARLFGFNTTLGQDPTLDASYAAQLGQQCPQGNASPNLVVPMDPSSPTLMDTGYYMDVQANQGLFTSDQALLTDAATANQVSQNAMNTFLWQSKFADAMVKMGHTGVLTGDDGEIRTDCRMIN</sequence>
<evidence type="ECO:0000256" key="20">
    <source>
        <dbReference type="SAM" id="SignalP"/>
    </source>
</evidence>
<feature type="domain" description="Plant heme peroxidase family profile" evidence="21">
    <location>
        <begin position="521"/>
        <end position="822"/>
    </location>
</feature>
<dbReference type="SUPFAM" id="SSF48113">
    <property type="entry name" value="Heme-dependent peroxidases"/>
    <property type="match status" value="3"/>
</dbReference>
<feature type="binding site" evidence="17">
    <location>
        <position position="568"/>
    </location>
    <ligand>
        <name>Ca(2+)</name>
        <dbReference type="ChEBI" id="CHEBI:29108"/>
        <label>1</label>
    </ligand>
</feature>
<dbReference type="InterPro" id="IPR019794">
    <property type="entry name" value="Peroxidases_AS"/>
</dbReference>
<evidence type="ECO:0000256" key="6">
    <source>
        <dbReference type="ARBA" id="ARBA00022559"/>
    </source>
</evidence>
<accession>A0AAV6L206</accession>
<evidence type="ECO:0000256" key="7">
    <source>
        <dbReference type="ARBA" id="ARBA00022617"/>
    </source>
</evidence>
<evidence type="ECO:0000256" key="12">
    <source>
        <dbReference type="ARBA" id="ARBA00023157"/>
    </source>
</evidence>
<dbReference type="PROSITE" id="PS00436">
    <property type="entry name" value="PEROXIDASE_2"/>
    <property type="match status" value="3"/>
</dbReference>
<dbReference type="AlphaFoldDB" id="A0AAV6L206"/>
<evidence type="ECO:0000256" key="11">
    <source>
        <dbReference type="ARBA" id="ARBA00023004"/>
    </source>
</evidence>
<name>A0AAV6L206_9ERIC</name>
<comment type="cofactor">
    <cofactor evidence="17">
        <name>heme b</name>
        <dbReference type="ChEBI" id="CHEBI:60344"/>
    </cofactor>
    <text evidence="17">Binds 1 heme b (iron(II)-protoporphyrin IX) group per subunit.</text>
</comment>
<dbReference type="InterPro" id="IPR033905">
    <property type="entry name" value="Secretory_peroxidase"/>
</dbReference>
<feature type="signal peptide" evidence="20">
    <location>
        <begin position="1"/>
        <end position="20"/>
    </location>
</feature>
<feature type="domain" description="Plant heme peroxidase family profile" evidence="21">
    <location>
        <begin position="240"/>
        <end position="519"/>
    </location>
</feature>
<evidence type="ECO:0000256" key="15">
    <source>
        <dbReference type="PIRSR" id="PIRSR600823-1"/>
    </source>
</evidence>
<evidence type="ECO:0000256" key="13">
    <source>
        <dbReference type="ARBA" id="ARBA00023180"/>
    </source>
</evidence>
<evidence type="ECO:0000256" key="9">
    <source>
        <dbReference type="ARBA" id="ARBA00022837"/>
    </source>
</evidence>
<feature type="binding site" evidence="17">
    <location>
        <position position="690"/>
    </location>
    <ligand>
        <name>Ca(2+)</name>
        <dbReference type="ChEBI" id="CHEBI:29108"/>
        <label>2</label>
    </ligand>
</feature>
<comment type="similarity">
    <text evidence="3">Belongs to the peroxidase family. Ascorbate peroxidase subfamily.</text>
</comment>
<evidence type="ECO:0000256" key="18">
    <source>
        <dbReference type="PIRSR" id="PIRSR600823-4"/>
    </source>
</evidence>
<evidence type="ECO:0000256" key="16">
    <source>
        <dbReference type="PIRSR" id="PIRSR600823-2"/>
    </source>
</evidence>
<dbReference type="PANTHER" id="PTHR31235">
    <property type="entry name" value="PEROXIDASE 25-RELATED"/>
    <property type="match status" value="1"/>
</dbReference>
<keyword evidence="8 17" id="KW-0479">Metal-binding</keyword>
<comment type="cofactor">
    <cofactor evidence="17">
        <name>Ca(2+)</name>
        <dbReference type="ChEBI" id="CHEBI:29108"/>
    </cofactor>
    <text evidence="17">Binds 2 calcium ions per subunit.</text>
</comment>
<organism evidence="22 23">
    <name type="scientific">Rhododendron griersonianum</name>
    <dbReference type="NCBI Taxonomy" id="479676"/>
    <lineage>
        <taxon>Eukaryota</taxon>
        <taxon>Viridiplantae</taxon>
        <taxon>Streptophyta</taxon>
        <taxon>Embryophyta</taxon>
        <taxon>Tracheophyta</taxon>
        <taxon>Spermatophyta</taxon>
        <taxon>Magnoliopsida</taxon>
        <taxon>eudicotyledons</taxon>
        <taxon>Gunneridae</taxon>
        <taxon>Pentapetalae</taxon>
        <taxon>asterids</taxon>
        <taxon>Ericales</taxon>
        <taxon>Ericaceae</taxon>
        <taxon>Ericoideae</taxon>
        <taxon>Rhodoreae</taxon>
        <taxon>Rhododendron</taxon>
    </lineage>
</organism>
<feature type="site" description="Transition state stabilizer" evidence="18">
    <location>
        <position position="558"/>
    </location>
</feature>
<feature type="disulfide bond" evidence="19">
    <location>
        <begin position="617"/>
        <end position="818"/>
    </location>
</feature>
<keyword evidence="5" id="KW-0964">Secreted</keyword>
<dbReference type="PROSITE" id="PS50873">
    <property type="entry name" value="PEROXIDASE_4"/>
    <property type="match status" value="3"/>
</dbReference>
<feature type="disulfide bond" evidence="19">
    <location>
        <begin position="564"/>
        <end position="569"/>
    </location>
</feature>
<dbReference type="GO" id="GO:0042744">
    <property type="term" value="P:hydrogen peroxide catabolic process"/>
    <property type="evidence" value="ECO:0007669"/>
    <property type="project" value="UniProtKB-KW"/>
</dbReference>
<dbReference type="CDD" id="cd00693">
    <property type="entry name" value="secretory_peroxidase"/>
    <property type="match status" value="2"/>
</dbReference>
<evidence type="ECO:0000256" key="10">
    <source>
        <dbReference type="ARBA" id="ARBA00023002"/>
    </source>
</evidence>
<dbReference type="InterPro" id="IPR019793">
    <property type="entry name" value="Peroxidases_heam-ligand_BS"/>
</dbReference>
<dbReference type="GO" id="GO:0006979">
    <property type="term" value="P:response to oxidative stress"/>
    <property type="evidence" value="ECO:0007669"/>
    <property type="project" value="InterPro"/>
</dbReference>
<dbReference type="Gene3D" id="1.10.520.10">
    <property type="match status" value="3"/>
</dbReference>
<dbReference type="PRINTS" id="PR00461">
    <property type="entry name" value="PLPEROXIDASE"/>
</dbReference>
<feature type="binding site" evidence="17">
    <location>
        <position position="750"/>
    </location>
    <ligand>
        <name>Ca(2+)</name>
        <dbReference type="ChEBI" id="CHEBI:29108"/>
        <label>2</label>
    </ligand>
</feature>
<dbReference type="InterPro" id="IPR010255">
    <property type="entry name" value="Haem_peroxidase_sf"/>
</dbReference>
<keyword evidence="6" id="KW-0575">Peroxidase</keyword>
<feature type="active site" description="Proton acceptor" evidence="15">
    <location>
        <position position="562"/>
    </location>
</feature>
<keyword evidence="14" id="KW-0376">Hydrogen peroxide</keyword>
<dbReference type="PROSITE" id="PS00435">
    <property type="entry name" value="PEROXIDASE_1"/>
    <property type="match status" value="2"/>
</dbReference>
<dbReference type="GO" id="GO:0020037">
    <property type="term" value="F:heme binding"/>
    <property type="evidence" value="ECO:0007669"/>
    <property type="project" value="InterPro"/>
</dbReference>
<feature type="disulfide bond" evidence="19">
    <location>
        <begin position="696"/>
        <end position="728"/>
    </location>
</feature>
<gene>
    <name evidence="22" type="ORF">RHGRI_008772</name>
</gene>
<keyword evidence="10" id="KW-0560">Oxidoreductase</keyword>
<dbReference type="Gene3D" id="1.10.420.10">
    <property type="entry name" value="Peroxidase, domain 2"/>
    <property type="match status" value="3"/>
</dbReference>
<keyword evidence="11 17" id="KW-0408">Iron</keyword>
<evidence type="ECO:0000256" key="2">
    <source>
        <dbReference type="ARBA" id="ARBA00002322"/>
    </source>
</evidence>
<evidence type="ECO:0000259" key="21">
    <source>
        <dbReference type="PROSITE" id="PS50873"/>
    </source>
</evidence>
<evidence type="ECO:0000256" key="17">
    <source>
        <dbReference type="PIRSR" id="PIRSR600823-3"/>
    </source>
</evidence>
<keyword evidence="12 19" id="KW-1015">Disulfide bond</keyword>
<proteinExistence type="inferred from homology"/>
<keyword evidence="20" id="KW-0732">Signal</keyword>
<evidence type="ECO:0000256" key="4">
    <source>
        <dbReference type="ARBA" id="ARBA00012313"/>
    </source>
</evidence>
<feature type="chain" id="PRO_5043507246" description="peroxidase" evidence="20">
    <location>
        <begin position="21"/>
        <end position="822"/>
    </location>
</feature>
<keyword evidence="13" id="KW-0325">Glycoprotein</keyword>
<dbReference type="FunFam" id="1.10.420.10:FF:000006">
    <property type="entry name" value="Peroxidase"/>
    <property type="match status" value="2"/>
</dbReference>
<feature type="binding site" evidence="16">
    <location>
        <position position="659"/>
    </location>
    <ligand>
        <name>substrate</name>
    </ligand>
</feature>
<feature type="binding site" description="axial binding residue" evidence="17">
    <location>
        <position position="689"/>
    </location>
    <ligand>
        <name>heme b</name>
        <dbReference type="ChEBI" id="CHEBI:60344"/>
    </ligand>
    <ligandPart>
        <name>Fe</name>
        <dbReference type="ChEBI" id="CHEBI:18248"/>
    </ligandPart>
</feature>
<evidence type="ECO:0000256" key="19">
    <source>
        <dbReference type="PIRSR" id="PIRSR600823-5"/>
    </source>
</evidence>
<keyword evidence="9 17" id="KW-0106">Calcium</keyword>
<feature type="binding site" evidence="17">
    <location>
        <position position="566"/>
    </location>
    <ligand>
        <name>Ca(2+)</name>
        <dbReference type="ChEBI" id="CHEBI:29108"/>
        <label>1</label>
    </ligand>
</feature>
<dbReference type="InterPro" id="IPR002016">
    <property type="entry name" value="Haem_peroxidase"/>
</dbReference>
<feature type="domain" description="Plant heme peroxidase family profile" evidence="21">
    <location>
        <begin position="22"/>
        <end position="193"/>
    </location>
</feature>
<dbReference type="GO" id="GO:0046872">
    <property type="term" value="F:metal ion binding"/>
    <property type="evidence" value="ECO:0007669"/>
    <property type="project" value="UniProtKB-KW"/>
</dbReference>
<feature type="binding site" evidence="17">
    <location>
        <position position="570"/>
    </location>
    <ligand>
        <name>Ca(2+)</name>
        <dbReference type="ChEBI" id="CHEBI:29108"/>
        <label>1</label>
    </ligand>
</feature>
<dbReference type="EMBL" id="JACTNZ010000003">
    <property type="protein sequence ID" value="KAG5558936.1"/>
    <property type="molecule type" value="Genomic_DNA"/>
</dbReference>
<evidence type="ECO:0000256" key="14">
    <source>
        <dbReference type="ARBA" id="ARBA00023324"/>
    </source>
</evidence>
<dbReference type="InterPro" id="IPR000823">
    <property type="entry name" value="Peroxidase_pln"/>
</dbReference>
<reference evidence="22" key="1">
    <citation type="submission" date="2020-08" db="EMBL/GenBank/DDBJ databases">
        <title>Plant Genome Project.</title>
        <authorList>
            <person name="Zhang R.-G."/>
        </authorList>
    </citation>
    <scope>NUCLEOTIDE SEQUENCE</scope>
    <source>
        <strain evidence="22">WSP0</strain>
        <tissue evidence="22">Leaf</tissue>
    </source>
</reference>
<keyword evidence="7" id="KW-0349">Heme</keyword>
<evidence type="ECO:0000313" key="23">
    <source>
        <dbReference type="Proteomes" id="UP000823749"/>
    </source>
</evidence>
<feature type="disulfide bond" evidence="19">
    <location>
        <begin position="531"/>
        <end position="611"/>
    </location>
</feature>
<evidence type="ECO:0000256" key="1">
    <source>
        <dbReference type="ARBA" id="ARBA00000189"/>
    </source>
</evidence>
<dbReference type="FunFam" id="1.10.520.10:FF:000008">
    <property type="entry name" value="Peroxidase"/>
    <property type="match status" value="1"/>
</dbReference>
<dbReference type="Pfam" id="PF00141">
    <property type="entry name" value="peroxidase"/>
    <property type="match status" value="3"/>
</dbReference>